<dbReference type="EC" id="2.7.7.65" evidence="2"/>
<dbReference type="PANTHER" id="PTHR45138">
    <property type="entry name" value="REGULATORY COMPONENTS OF SENSORY TRANSDUCTION SYSTEM"/>
    <property type="match status" value="1"/>
</dbReference>
<accession>A0ABV6C1W7</accession>
<keyword evidence="3" id="KW-1185">Reference proteome</keyword>
<dbReference type="PROSITE" id="PS50887">
    <property type="entry name" value="GGDEF"/>
    <property type="match status" value="1"/>
</dbReference>
<dbReference type="InterPro" id="IPR050469">
    <property type="entry name" value="Diguanylate_Cyclase"/>
</dbReference>
<dbReference type="NCBIfam" id="TIGR00254">
    <property type="entry name" value="GGDEF"/>
    <property type="match status" value="1"/>
</dbReference>
<evidence type="ECO:0000259" key="1">
    <source>
        <dbReference type="PROSITE" id="PS50887"/>
    </source>
</evidence>
<organism evidence="2 3">
    <name type="scientific">Aciditerrimonas ferrireducens</name>
    <dbReference type="NCBI Taxonomy" id="667306"/>
    <lineage>
        <taxon>Bacteria</taxon>
        <taxon>Bacillati</taxon>
        <taxon>Actinomycetota</taxon>
        <taxon>Acidimicrobiia</taxon>
        <taxon>Acidimicrobiales</taxon>
        <taxon>Acidimicrobiaceae</taxon>
        <taxon>Aciditerrimonas</taxon>
    </lineage>
</organism>
<dbReference type="CDD" id="cd01949">
    <property type="entry name" value="GGDEF"/>
    <property type="match status" value="1"/>
</dbReference>
<gene>
    <name evidence="2" type="ORF">ACFFRE_03950</name>
</gene>
<name>A0ABV6C1W7_9ACTN</name>
<dbReference type="GO" id="GO:0052621">
    <property type="term" value="F:diguanylate cyclase activity"/>
    <property type="evidence" value="ECO:0007669"/>
    <property type="project" value="UniProtKB-EC"/>
</dbReference>
<dbReference type="SMART" id="SM00267">
    <property type="entry name" value="GGDEF"/>
    <property type="match status" value="1"/>
</dbReference>
<dbReference type="PANTHER" id="PTHR45138:SF9">
    <property type="entry name" value="DIGUANYLATE CYCLASE DGCM-RELATED"/>
    <property type="match status" value="1"/>
</dbReference>
<reference evidence="2 3" key="1">
    <citation type="submission" date="2024-09" db="EMBL/GenBank/DDBJ databases">
        <authorList>
            <person name="Sun Q."/>
            <person name="Mori K."/>
        </authorList>
    </citation>
    <scope>NUCLEOTIDE SEQUENCE [LARGE SCALE GENOMIC DNA]</scope>
    <source>
        <strain evidence="2 3">JCM 15389</strain>
    </source>
</reference>
<feature type="domain" description="GGDEF" evidence="1">
    <location>
        <begin position="147"/>
        <end position="267"/>
    </location>
</feature>
<dbReference type="SUPFAM" id="SSF55073">
    <property type="entry name" value="Nucleotide cyclase"/>
    <property type="match status" value="1"/>
</dbReference>
<dbReference type="InterPro" id="IPR029787">
    <property type="entry name" value="Nucleotide_cyclase"/>
</dbReference>
<evidence type="ECO:0000313" key="2">
    <source>
        <dbReference type="EMBL" id="MFC0081313.1"/>
    </source>
</evidence>
<dbReference type="Gene3D" id="3.30.70.270">
    <property type="match status" value="1"/>
</dbReference>
<dbReference type="Pfam" id="PF00990">
    <property type="entry name" value="GGDEF"/>
    <property type="match status" value="1"/>
</dbReference>
<dbReference type="InterPro" id="IPR000160">
    <property type="entry name" value="GGDEF_dom"/>
</dbReference>
<keyword evidence="2" id="KW-0548">Nucleotidyltransferase</keyword>
<proteinExistence type="predicted"/>
<dbReference type="EMBL" id="JBHLYQ010000025">
    <property type="protein sequence ID" value="MFC0081313.1"/>
    <property type="molecule type" value="Genomic_DNA"/>
</dbReference>
<evidence type="ECO:0000313" key="3">
    <source>
        <dbReference type="Proteomes" id="UP001589788"/>
    </source>
</evidence>
<keyword evidence="2" id="KW-0808">Transferase</keyword>
<comment type="caution">
    <text evidence="2">The sequence shown here is derived from an EMBL/GenBank/DDBJ whole genome shotgun (WGS) entry which is preliminary data.</text>
</comment>
<dbReference type="Proteomes" id="UP001589788">
    <property type="component" value="Unassembled WGS sequence"/>
</dbReference>
<sequence length="275" mass="29349">MAPPEVPVVLQRWRTAWAGAEGRVPAAPWPEAPAAVVVEALLAAMEGRADAAAQLDRAASVWVDTRLSPATLVEQFPVLRATLTPPGVCGSQVLDEALDRLAARAFRLAVDRATDAARRDPLTGLGNRRALEETAGALLARLARHGGRLTVALVDLDGLKQVNDRLGHMAGDRLLVEFADRLRAVLRASDHAFRVGGDEFVVLLPGATPEGADHVFRRLRQQGPACSRGLALVPDEAPDLETALRLADRRLYAAKTGGRAGELASRGDDRDRQGA</sequence>
<dbReference type="InterPro" id="IPR043128">
    <property type="entry name" value="Rev_trsase/Diguanyl_cyclase"/>
</dbReference>
<dbReference type="RefSeq" id="WP_377788427.1">
    <property type="nucleotide sequence ID" value="NZ_JBHLYQ010000025.1"/>
</dbReference>
<protein>
    <submittedName>
        <fullName evidence="2">GGDEF domain-containing protein</fullName>
        <ecNumber evidence="2">2.7.7.65</ecNumber>
    </submittedName>
</protein>